<proteinExistence type="predicted"/>
<keyword evidence="2" id="KW-1133">Transmembrane helix</keyword>
<organism evidence="3">
    <name type="scientific">Siphoviridae sp. ct0uL16</name>
    <dbReference type="NCBI Taxonomy" id="2825299"/>
    <lineage>
        <taxon>Viruses</taxon>
        <taxon>Duplodnaviria</taxon>
        <taxon>Heunggongvirae</taxon>
        <taxon>Uroviricota</taxon>
        <taxon>Caudoviricetes</taxon>
    </lineage>
</organism>
<feature type="transmembrane region" description="Helical" evidence="2">
    <location>
        <begin position="12"/>
        <end position="31"/>
    </location>
</feature>
<dbReference type="EMBL" id="BK015578">
    <property type="protein sequence ID" value="DAE14240.1"/>
    <property type="molecule type" value="Genomic_DNA"/>
</dbReference>
<dbReference type="NCBIfam" id="TIGR01598">
    <property type="entry name" value="holin_phiLC3"/>
    <property type="match status" value="1"/>
</dbReference>
<sequence length="87" mass="9504">MKINWKVRLKNPVFWLTVIPAVITFIYTVLGAFDVVPALSQDVVVNIVTAIITALTTIGVLIDPTTKGVGDSKRALEYDKPSDGMDE</sequence>
<dbReference type="Pfam" id="PF04531">
    <property type="entry name" value="Phage_holin_1"/>
    <property type="match status" value="1"/>
</dbReference>
<keyword evidence="2" id="KW-0472">Membrane</keyword>
<keyword evidence="2" id="KW-0812">Transmembrane</keyword>
<evidence type="ECO:0000256" key="1">
    <source>
        <dbReference type="SAM" id="MobiDB-lite"/>
    </source>
</evidence>
<evidence type="ECO:0000313" key="3">
    <source>
        <dbReference type="EMBL" id="DAE14240.1"/>
    </source>
</evidence>
<feature type="compositionally biased region" description="Basic and acidic residues" evidence="1">
    <location>
        <begin position="70"/>
        <end position="87"/>
    </location>
</feature>
<reference evidence="3" key="1">
    <citation type="journal article" date="2021" name="Proc. Natl. Acad. Sci. U.S.A.">
        <title>A Catalog of Tens of Thousands of Viruses from Human Metagenomes Reveals Hidden Associations with Chronic Diseases.</title>
        <authorList>
            <person name="Tisza M.J."/>
            <person name="Buck C.B."/>
        </authorList>
    </citation>
    <scope>NUCLEOTIDE SEQUENCE</scope>
    <source>
        <strain evidence="3">Ct0uL16</strain>
    </source>
</reference>
<feature type="transmembrane region" description="Helical" evidence="2">
    <location>
        <begin position="43"/>
        <end position="62"/>
    </location>
</feature>
<evidence type="ECO:0000256" key="2">
    <source>
        <dbReference type="SAM" id="Phobius"/>
    </source>
</evidence>
<dbReference type="InterPro" id="IPR006485">
    <property type="entry name" value="Phage-like_holin"/>
</dbReference>
<feature type="region of interest" description="Disordered" evidence="1">
    <location>
        <begin position="67"/>
        <end position="87"/>
    </location>
</feature>
<name>A0A8S5Q5C3_9CAUD</name>
<protein>
    <submittedName>
        <fullName evidence="3">Holin</fullName>
    </submittedName>
</protein>
<accession>A0A8S5Q5C3</accession>